<dbReference type="InterPro" id="IPR024615">
    <property type="entry name" value="CRISPR-assoc_Cmr2_N"/>
</dbReference>
<keyword evidence="2" id="KW-0051">Antiviral defense</keyword>
<name>A0A3R9PM31_9CREN</name>
<dbReference type="Gene3D" id="3.30.70.2220">
    <property type="entry name" value="CRISPR-Cas system, Cmr2 subunit, D1 domain, cysteine cluster"/>
    <property type="match status" value="1"/>
</dbReference>
<evidence type="ECO:0000313" key="5">
    <source>
        <dbReference type="EMBL" id="RSN77150.1"/>
    </source>
</evidence>
<dbReference type="RefSeq" id="WP_125670575.1">
    <property type="nucleotide sequence ID" value="NZ_RCOS01000043.1"/>
</dbReference>
<feature type="domain" description="Cas10/Cmr2 second palm" evidence="4">
    <location>
        <begin position="601"/>
        <end position="806"/>
    </location>
</feature>
<dbReference type="GO" id="GO:0000166">
    <property type="term" value="F:nucleotide binding"/>
    <property type="evidence" value="ECO:0007669"/>
    <property type="project" value="UniProtKB-KW"/>
</dbReference>
<dbReference type="AlphaFoldDB" id="A0A3R9PM31"/>
<dbReference type="InterPro" id="IPR013407">
    <property type="entry name" value="CRISPR-assoc_prot_Cmr2"/>
</dbReference>
<dbReference type="GO" id="GO:0051607">
    <property type="term" value="P:defense response to virus"/>
    <property type="evidence" value="ECO:0007669"/>
    <property type="project" value="UniProtKB-KW"/>
</dbReference>
<organism evidence="5 6">
    <name type="scientific">Candidatus Methanodesulfokora washburnensis</name>
    <dbReference type="NCBI Taxonomy" id="2478471"/>
    <lineage>
        <taxon>Archaea</taxon>
        <taxon>Thermoproteota</taxon>
        <taxon>Candidatus Korarchaeia</taxon>
        <taxon>Candidatus Korarchaeia incertae sedis</taxon>
        <taxon>Candidatus Methanodesulfokora</taxon>
    </lineage>
</organism>
<gene>
    <name evidence="5" type="primary">cas10</name>
    <name evidence="5" type="ORF">D6D85_03000</name>
</gene>
<keyword evidence="6" id="KW-1185">Reference proteome</keyword>
<reference evidence="5 6" key="1">
    <citation type="submission" date="2018-10" db="EMBL/GenBank/DDBJ databases">
        <title>Co-occurring genomic capacity for anaerobic methane metabolism and dissimilatory sulfite reduction discovered in the Korarchaeota.</title>
        <authorList>
            <person name="Mckay L.J."/>
            <person name="Dlakic M."/>
            <person name="Fields M.W."/>
            <person name="Delmont T.O."/>
            <person name="Eren A.M."/>
            <person name="Jay Z.J."/>
            <person name="Klingelsmith K.B."/>
            <person name="Rusch D.B."/>
            <person name="Inskeep W.P."/>
        </authorList>
    </citation>
    <scope>NUCLEOTIDE SEQUENCE [LARGE SCALE GENOMIC DNA]</scope>
    <source>
        <strain evidence="5 6">MDKW</strain>
    </source>
</reference>
<dbReference type="Gene3D" id="3.30.70.270">
    <property type="match status" value="1"/>
</dbReference>
<comment type="caution">
    <text evidence="5">The sequence shown here is derived from an EMBL/GenBank/DDBJ whole genome shotgun (WGS) entry which is preliminary data.</text>
</comment>
<dbReference type="NCBIfam" id="TIGR02577">
    <property type="entry name" value="cas_TM1794_Cmr2"/>
    <property type="match status" value="1"/>
</dbReference>
<accession>A0A3R9PM31</accession>
<evidence type="ECO:0000259" key="4">
    <source>
        <dbReference type="Pfam" id="PF22335"/>
    </source>
</evidence>
<dbReference type="InterPro" id="IPR054767">
    <property type="entry name" value="Cas10-Cmr2_palm2"/>
</dbReference>
<proteinExistence type="predicted"/>
<dbReference type="OrthoDB" id="148218at2157"/>
<evidence type="ECO:0000256" key="2">
    <source>
        <dbReference type="ARBA" id="ARBA00023118"/>
    </source>
</evidence>
<keyword evidence="1" id="KW-0547">Nucleotide-binding</keyword>
<dbReference type="EMBL" id="RCOS01000043">
    <property type="protein sequence ID" value="RSN77150.1"/>
    <property type="molecule type" value="Genomic_DNA"/>
</dbReference>
<dbReference type="InterPro" id="IPR038242">
    <property type="entry name" value="Cmr2_N"/>
</dbReference>
<protein>
    <submittedName>
        <fullName evidence="5">Type III-B CRISPR-associated protein Cas10/Cmr2</fullName>
    </submittedName>
</protein>
<evidence type="ECO:0000256" key="1">
    <source>
        <dbReference type="ARBA" id="ARBA00022741"/>
    </source>
</evidence>
<dbReference type="Pfam" id="PF22335">
    <property type="entry name" value="Cas10-Cmr2_palm2"/>
    <property type="match status" value="1"/>
</dbReference>
<feature type="domain" description="CRISPR-associated protein Cmr2 N-terminal" evidence="3">
    <location>
        <begin position="190"/>
        <end position="314"/>
    </location>
</feature>
<dbReference type="Pfam" id="PF12469">
    <property type="entry name" value="Cmr2_N"/>
    <property type="match status" value="1"/>
</dbReference>
<dbReference type="InterPro" id="IPR043128">
    <property type="entry name" value="Rev_trsase/Diguanyl_cyclase"/>
</dbReference>
<dbReference type="Proteomes" id="UP000277582">
    <property type="component" value="Unassembled WGS sequence"/>
</dbReference>
<evidence type="ECO:0000259" key="3">
    <source>
        <dbReference type="Pfam" id="PF12469"/>
    </source>
</evidence>
<sequence>MNDSSLTDFFLLKVAALFHDPPDKAWCLRRREEHESWARELAEIALCGTPLEKAVDLLSDNRVDYADRLAASVDRKLLGLLIGDKRGALPERAIKLKNPIDPRIEIDLSDRDIQKEKVVKVMEKLNGALKKIKDLGKAYFALYGLYELIWINEGLPSGPADTRIPTHTIFDHLYATASALNWVYGEKGLLLYIDVAGVQDFIAQSRKLRDLWASSYMASVLLWSTVLELIRLYGPDIALIPTCRFNFFFYYDLVNMIPEIKKDVEGMLSIIYSGWSFPRFAIVPASSTLMLPPIERDPEDLVKENFRKKWKQFCDGVLNSSAPDLQPLLEKLQESREYGFVENPPLAIRVSSIEFSLTDPFASYSDAFDEVTRKNRMKKLLREDPACMLSLTRITTEIFNGKRKLPTERGFEYCTMCGKLPSIIDARRGEGYEEETKKVEGLKILLGEGEKLCPYCLIKRVFSFRPGIALKEILGYGAEVEIEKYPSLADFSTFNFRDGILSSERLDELWKDEEVRRLLEEAMKIPEEKAKLQKSYWRYQEKKFKELSESNMDVELKKYLINFLFIESEDIVLGKEKRYFWNQVRRKLREKGLSIPSINTYYALIRADGDDVGRIMRGDLSTLGVKIEDYIINSFEGESKRIVSEILKNNVGLAKNVAKEKGIDENNIDIVTKFMNDIKLRGKLPVSISYHVSISRALMIAALNDIKIVEENNGVIIYAGGDDFLSVAPVSSAINIVDRSRLAYGGFTREPYDCRTMRFHKLNNYYVPSMGDAGRSYSLYIAYYRYPLYEVIKDSASKLDEIAKKSAWMYEGRERRKDSLVITYSARGSTESAVLPLSVKRPEFTLPNLTLFLMDMISMISLEKISTTLLYEASGGSFIRTVERAWRMKEKGIFEKLIRYLIERHLQERVEEKRDVLLDRIIKTVKENEEIVRRDLREGAEESPLFIEFFKSCRLLHSGLRGD</sequence>
<evidence type="ECO:0000313" key="6">
    <source>
        <dbReference type="Proteomes" id="UP000277582"/>
    </source>
</evidence>